<proteinExistence type="predicted"/>
<evidence type="ECO:0000313" key="1">
    <source>
        <dbReference type="Proteomes" id="UP000887569"/>
    </source>
</evidence>
<protein>
    <submittedName>
        <fullName evidence="2">Uncharacterized protein</fullName>
    </submittedName>
</protein>
<sequence length="61" mass="7024">MNCFYGIVLTRSRQIGEYFFPFESVFWASQIVLCASLNNFPVNIHTSLSIAYDDDLQKISI</sequence>
<dbReference type="AlphaFoldDB" id="A0A915BTQ2"/>
<reference evidence="2" key="1">
    <citation type="submission" date="2022-11" db="UniProtKB">
        <authorList>
            <consortium name="WormBaseParasite"/>
        </authorList>
    </citation>
    <scope>IDENTIFICATION</scope>
</reference>
<dbReference type="Proteomes" id="UP000887569">
    <property type="component" value="Unplaced"/>
</dbReference>
<name>A0A915BTQ2_PARUN</name>
<accession>A0A915BTQ2</accession>
<organism evidence="1 2">
    <name type="scientific">Parascaris univalens</name>
    <name type="common">Nematode worm</name>
    <dbReference type="NCBI Taxonomy" id="6257"/>
    <lineage>
        <taxon>Eukaryota</taxon>
        <taxon>Metazoa</taxon>
        <taxon>Ecdysozoa</taxon>
        <taxon>Nematoda</taxon>
        <taxon>Chromadorea</taxon>
        <taxon>Rhabditida</taxon>
        <taxon>Spirurina</taxon>
        <taxon>Ascaridomorpha</taxon>
        <taxon>Ascaridoidea</taxon>
        <taxon>Ascarididae</taxon>
        <taxon>Parascaris</taxon>
    </lineage>
</organism>
<dbReference type="WBParaSite" id="PgR059_g024_t02">
    <property type="protein sequence ID" value="PgR059_g024_t02"/>
    <property type="gene ID" value="PgR059_g024"/>
</dbReference>
<evidence type="ECO:0000313" key="2">
    <source>
        <dbReference type="WBParaSite" id="PgR059_g024_t02"/>
    </source>
</evidence>
<keyword evidence="1" id="KW-1185">Reference proteome</keyword>